<reference evidence="3 4" key="1">
    <citation type="submission" date="2016-10" db="EMBL/GenBank/DDBJ databases">
        <authorList>
            <person name="de Groot N.N."/>
        </authorList>
    </citation>
    <scope>NUCLEOTIDE SEQUENCE [LARGE SCALE GENOMIC DNA]</scope>
    <source>
        <strain evidence="3 4">DSM 21001</strain>
    </source>
</reference>
<dbReference type="InterPro" id="IPR043128">
    <property type="entry name" value="Rev_trsase/Diguanyl_cyclase"/>
</dbReference>
<dbReference type="InterPro" id="IPR000160">
    <property type="entry name" value="GGDEF_dom"/>
</dbReference>
<feature type="transmembrane region" description="Helical" evidence="1">
    <location>
        <begin position="207"/>
        <end position="225"/>
    </location>
</feature>
<evidence type="ECO:0000259" key="2">
    <source>
        <dbReference type="PROSITE" id="PS50887"/>
    </source>
</evidence>
<feature type="transmembrane region" description="Helical" evidence="1">
    <location>
        <begin position="74"/>
        <end position="92"/>
    </location>
</feature>
<keyword evidence="1" id="KW-1133">Transmembrane helix</keyword>
<keyword evidence="1" id="KW-0812">Transmembrane</keyword>
<feature type="transmembrane region" description="Helical" evidence="1">
    <location>
        <begin position="156"/>
        <end position="174"/>
    </location>
</feature>
<dbReference type="SUPFAM" id="SSF55073">
    <property type="entry name" value="Nucleotide cyclase"/>
    <property type="match status" value="1"/>
</dbReference>
<dbReference type="Proteomes" id="UP000199024">
    <property type="component" value="Unassembled WGS sequence"/>
</dbReference>
<name>A0A1I6LCN1_9BACT</name>
<feature type="transmembrane region" description="Helical" evidence="1">
    <location>
        <begin position="131"/>
        <end position="150"/>
    </location>
</feature>
<feature type="domain" description="GGDEF" evidence="2">
    <location>
        <begin position="326"/>
        <end position="459"/>
    </location>
</feature>
<sequence length="490" mass="52751">MGTTPASFFLFCLRLSLPRSSHLSLVAARGGAYFLCCKRDPLVNRVVLANTFALMTFIGSFWPLARRAGPHARVWLLGWTFLLLRNLALLFSDDYPPHNKLAHLAALWCMELCALCFIRAAGNAPLSTRGFLFLIELGLPVLSQAALFVFSVSSYGVRAGAALLCFVPLVHMLVRPLHRTQTYVVLSGGFAVLGVFSFSAARLNAEAVLTATLCAVFVSAAYLYYAGALRVTRGVPVAAAGFVGWGLSYPLAWGLAHLQTPIVVDPILLSLPQYCVAYGMILTLLEEHVGRTERLALADPLTGLANTRHFEDRFARALANTSLHGNPLACLVIDVDNFKTVNDTLGHPVGDELLKALSVRLAWHIGPRDTLARTGGDEFTAILVGEHDEHHLRFIAQAMMSAASVPLSVHGHAVPVTLSIGIAVATPETLNLAALRKAADDAMYQAKRRGGGRLAVHGETAPTVPVPSIPFPMLDGDAFLEQGYAGEALR</sequence>
<dbReference type="SMART" id="SM00267">
    <property type="entry name" value="GGDEF"/>
    <property type="match status" value="1"/>
</dbReference>
<accession>A0A1I6LCN1</accession>
<keyword evidence="4" id="KW-1185">Reference proteome</keyword>
<dbReference type="NCBIfam" id="TIGR00254">
    <property type="entry name" value="GGDEF"/>
    <property type="match status" value="1"/>
</dbReference>
<dbReference type="InterPro" id="IPR052163">
    <property type="entry name" value="DGC-Regulatory_Protein"/>
</dbReference>
<dbReference type="CDD" id="cd01949">
    <property type="entry name" value="GGDEF"/>
    <property type="match status" value="1"/>
</dbReference>
<dbReference type="Gene3D" id="3.30.70.270">
    <property type="match status" value="1"/>
</dbReference>
<dbReference type="PANTHER" id="PTHR46663:SF4">
    <property type="entry name" value="DIGUANYLATE CYCLASE DGCT-RELATED"/>
    <property type="match status" value="1"/>
</dbReference>
<dbReference type="AlphaFoldDB" id="A0A1I6LCN1"/>
<feature type="transmembrane region" description="Helical" evidence="1">
    <location>
        <begin position="183"/>
        <end position="201"/>
    </location>
</feature>
<feature type="transmembrane region" description="Helical" evidence="1">
    <location>
        <begin position="42"/>
        <end position="62"/>
    </location>
</feature>
<dbReference type="PANTHER" id="PTHR46663">
    <property type="entry name" value="DIGUANYLATE CYCLASE DGCT-RELATED"/>
    <property type="match status" value="1"/>
</dbReference>
<evidence type="ECO:0000313" key="4">
    <source>
        <dbReference type="Proteomes" id="UP000199024"/>
    </source>
</evidence>
<dbReference type="EMBL" id="FOZL01000001">
    <property type="protein sequence ID" value="SFS01038.1"/>
    <property type="molecule type" value="Genomic_DNA"/>
</dbReference>
<gene>
    <name evidence="3" type="ORF">SAMN05421771_0538</name>
</gene>
<dbReference type="Pfam" id="PF00990">
    <property type="entry name" value="GGDEF"/>
    <property type="match status" value="1"/>
</dbReference>
<evidence type="ECO:0000256" key="1">
    <source>
        <dbReference type="SAM" id="Phobius"/>
    </source>
</evidence>
<feature type="transmembrane region" description="Helical" evidence="1">
    <location>
        <begin position="104"/>
        <end position="122"/>
    </location>
</feature>
<organism evidence="3 4">
    <name type="scientific">Granulicella pectinivorans</name>
    <dbReference type="NCBI Taxonomy" id="474950"/>
    <lineage>
        <taxon>Bacteria</taxon>
        <taxon>Pseudomonadati</taxon>
        <taxon>Acidobacteriota</taxon>
        <taxon>Terriglobia</taxon>
        <taxon>Terriglobales</taxon>
        <taxon>Acidobacteriaceae</taxon>
        <taxon>Granulicella</taxon>
    </lineage>
</organism>
<dbReference type="InterPro" id="IPR029787">
    <property type="entry name" value="Nucleotide_cyclase"/>
</dbReference>
<proteinExistence type="predicted"/>
<evidence type="ECO:0000313" key="3">
    <source>
        <dbReference type="EMBL" id="SFS01038.1"/>
    </source>
</evidence>
<keyword evidence="1" id="KW-0472">Membrane</keyword>
<dbReference type="PROSITE" id="PS50887">
    <property type="entry name" value="GGDEF"/>
    <property type="match status" value="1"/>
</dbReference>
<dbReference type="STRING" id="474950.SAMN05421771_0538"/>
<feature type="transmembrane region" description="Helical" evidence="1">
    <location>
        <begin position="237"/>
        <end position="255"/>
    </location>
</feature>
<protein>
    <submittedName>
        <fullName evidence="3">Diguanylate cyclase (GGDEF) domain-containing protein</fullName>
    </submittedName>
</protein>